<dbReference type="PANTHER" id="PTHR31973:SF187">
    <property type="entry name" value="MUTATOR TRANSPOSASE MUDRA PROTEIN"/>
    <property type="match status" value="1"/>
</dbReference>
<sequence length="689" mass="78757">MPISLSLDLVFPDHLILGVGNGVFISIDPLSSTITTRFSLRGEVGLSRGCLLSELRRELLLPSAHDVKGNVILRVHTYQVNHNHITQDECSSKVKVSSKRGTVVVEDVFRTTLNYLPRQICKDFECDHGVQLTYNQAWHLKEKAKECIFGAPRESYTFVFWLCHRLREINPGTIAEYTSHEGHFMQLFIVCAFSIQGFIMGCQPVLAIDSCHLSRPYKEALLSAIAYDADDGMFPLALNVVSSKSYEDWLLVEKLEAVRDLRFGGLLNLNCKEIRHNICLWLIDHFNVGFRCIDISFDKSYDLTTVDVGLIFGLPTTKRILQIASTPSNYPFSTLNTCKERFLNLPIGEEFHRCFLYYACVTILAPTSRIDGCRNLWHEDGFRNDVNWGQFVVDQLVEGIRRFKQRNSVWIPSIHVPMIVFLLSAWLDELIKERLATEISEFGSFEHGEGFDDSSPPRTHVKAKSGPTSSHAMQPMTFPRPNSIQTMPKMTWHDMACHGTKDVPDTPIRHPTVIVDEEVVVSNHFPMRYMLVAPSDRSGKRRRMRQMAPNLLSPFIAQPQTRQSALKMDLKQAAAIVFDGDLDPRYVIAYNTPLSNEMVMHSNAKHLMHNAVIAHFEPYLYPLVVSYQNANEAKVVLWLVAYKKEMVDVDFKMFRFVMPDGKTKKYRLKIMGKLLLSSHNAHRHRFMAD</sequence>
<name>A5BQL9_VITVI</name>
<proteinExistence type="predicted"/>
<organism evidence="2">
    <name type="scientific">Vitis vinifera</name>
    <name type="common">Grape</name>
    <dbReference type="NCBI Taxonomy" id="29760"/>
    <lineage>
        <taxon>Eukaryota</taxon>
        <taxon>Viridiplantae</taxon>
        <taxon>Streptophyta</taxon>
        <taxon>Embryophyta</taxon>
        <taxon>Tracheophyta</taxon>
        <taxon>Spermatophyta</taxon>
        <taxon>Magnoliopsida</taxon>
        <taxon>eudicotyledons</taxon>
        <taxon>Gunneridae</taxon>
        <taxon>Pentapetalae</taxon>
        <taxon>rosids</taxon>
        <taxon>Vitales</taxon>
        <taxon>Vitaceae</taxon>
        <taxon>Viteae</taxon>
        <taxon>Vitis</taxon>
    </lineage>
</organism>
<dbReference type="PANTHER" id="PTHR31973">
    <property type="entry name" value="POLYPROTEIN, PUTATIVE-RELATED"/>
    <property type="match status" value="1"/>
</dbReference>
<reference evidence="2" key="1">
    <citation type="journal article" date="2007" name="PLoS ONE">
        <title>The first genome sequence of an elite grapevine cultivar (Pinot noir Vitis vinifera L.): coping with a highly heterozygous genome.</title>
        <authorList>
            <person name="Velasco R."/>
            <person name="Zharkikh A."/>
            <person name="Troggio M."/>
            <person name="Cartwright D.A."/>
            <person name="Cestaro A."/>
            <person name="Pruss D."/>
            <person name="Pindo M."/>
            <person name="FitzGerald L.M."/>
            <person name="Vezzulli S."/>
            <person name="Reid J."/>
            <person name="Malacarne G."/>
            <person name="Iliev D."/>
            <person name="Coppola G."/>
            <person name="Wardell B."/>
            <person name="Micheletti D."/>
            <person name="Macalma T."/>
            <person name="Facci M."/>
            <person name="Mitchell J.T."/>
            <person name="Perazzolli M."/>
            <person name="Eldredge G."/>
            <person name="Gatto P."/>
            <person name="Oyzerski R."/>
            <person name="Moretto M."/>
            <person name="Gutin N."/>
            <person name="Stefanini M."/>
            <person name="Chen Y."/>
            <person name="Segala C."/>
            <person name="Davenport C."/>
            <person name="Dematte L."/>
            <person name="Mraz A."/>
            <person name="Battilana J."/>
            <person name="Stormo K."/>
            <person name="Costa F."/>
            <person name="Tao Q."/>
            <person name="Si-Ammour A."/>
            <person name="Harkins T."/>
            <person name="Lackey A."/>
            <person name="Perbost C."/>
            <person name="Taillon B."/>
            <person name="Stella A."/>
            <person name="Solovyev V."/>
            <person name="Fawcett J.A."/>
            <person name="Sterck L."/>
            <person name="Vandepoele K."/>
            <person name="Grando S.M."/>
            <person name="Toppo S."/>
            <person name="Moser C."/>
            <person name="Lanchbury J."/>
            <person name="Bogden R."/>
            <person name="Skolnick M."/>
            <person name="Sgaramella V."/>
            <person name="Bhatnagar S.K."/>
            <person name="Fontana P."/>
            <person name="Gutin A."/>
            <person name="Van de Peer Y."/>
            <person name="Salamini F."/>
            <person name="Viola R."/>
        </authorList>
    </citation>
    <scope>NUCLEOTIDE SEQUENCE</scope>
</reference>
<dbReference type="AlphaFoldDB" id="A5BQL9"/>
<evidence type="ECO:0000313" key="2">
    <source>
        <dbReference type="EMBL" id="CAN60020.1"/>
    </source>
</evidence>
<evidence type="ECO:0000256" key="1">
    <source>
        <dbReference type="SAM" id="MobiDB-lite"/>
    </source>
</evidence>
<gene>
    <name evidence="2" type="ORF">VITISV_007669</name>
</gene>
<dbReference type="EMBL" id="AM467695">
    <property type="protein sequence ID" value="CAN60020.1"/>
    <property type="molecule type" value="Genomic_DNA"/>
</dbReference>
<accession>A5BQL9</accession>
<feature type="region of interest" description="Disordered" evidence="1">
    <location>
        <begin position="447"/>
        <end position="476"/>
    </location>
</feature>
<protein>
    <submittedName>
        <fullName evidence="2">Uncharacterized protein</fullName>
    </submittedName>
</protein>